<dbReference type="SUPFAM" id="SSF53474">
    <property type="entry name" value="alpha/beta-Hydrolases"/>
    <property type="match status" value="1"/>
</dbReference>
<evidence type="ECO:0000256" key="3">
    <source>
        <dbReference type="ARBA" id="ARBA00022801"/>
    </source>
</evidence>
<evidence type="ECO:0000256" key="1">
    <source>
        <dbReference type="ARBA" id="ARBA00010040"/>
    </source>
</evidence>
<dbReference type="PANTHER" id="PTHR42776:SF27">
    <property type="entry name" value="DIPEPTIDYL PEPTIDASE FAMILY MEMBER 6"/>
    <property type="match status" value="1"/>
</dbReference>
<dbReference type="PANTHER" id="PTHR42776">
    <property type="entry name" value="SERINE PEPTIDASE S9 FAMILY MEMBER"/>
    <property type="match status" value="1"/>
</dbReference>
<dbReference type="Proteomes" id="UP001156102">
    <property type="component" value="Unassembled WGS sequence"/>
</dbReference>
<evidence type="ECO:0000313" key="7">
    <source>
        <dbReference type="Proteomes" id="UP001156102"/>
    </source>
</evidence>
<accession>A0AA41X7Q7</accession>
<feature type="domain" description="Peptidase S9 prolyl oligopeptidase catalytic" evidence="5">
    <location>
        <begin position="445"/>
        <end position="653"/>
    </location>
</feature>
<keyword evidence="2" id="KW-0645">Protease</keyword>
<dbReference type="Gene3D" id="2.120.10.30">
    <property type="entry name" value="TolB, C-terminal domain"/>
    <property type="match status" value="2"/>
</dbReference>
<dbReference type="RefSeq" id="WP_254757737.1">
    <property type="nucleotide sequence ID" value="NZ_JANCLT010000002.1"/>
</dbReference>
<evidence type="ECO:0000313" key="6">
    <source>
        <dbReference type="EMBL" id="MCP8967823.1"/>
    </source>
</evidence>
<evidence type="ECO:0000259" key="5">
    <source>
        <dbReference type="Pfam" id="PF00326"/>
    </source>
</evidence>
<dbReference type="EMBL" id="JANCLT010000002">
    <property type="protein sequence ID" value="MCP8967823.1"/>
    <property type="molecule type" value="Genomic_DNA"/>
</dbReference>
<keyword evidence="7" id="KW-1185">Reference proteome</keyword>
<gene>
    <name evidence="6" type="ORF">NK662_04630</name>
</gene>
<dbReference type="GO" id="GO:0006508">
    <property type="term" value="P:proteolysis"/>
    <property type="evidence" value="ECO:0007669"/>
    <property type="project" value="UniProtKB-KW"/>
</dbReference>
<dbReference type="GO" id="GO:0004252">
    <property type="term" value="F:serine-type endopeptidase activity"/>
    <property type="evidence" value="ECO:0007669"/>
    <property type="project" value="TreeGrafter"/>
</dbReference>
<comment type="caution">
    <text evidence="6">The sequence shown here is derived from an EMBL/GenBank/DDBJ whole genome shotgun (WGS) entry which is preliminary data.</text>
</comment>
<dbReference type="Pfam" id="PF07676">
    <property type="entry name" value="PD40"/>
    <property type="match status" value="2"/>
</dbReference>
<dbReference type="Gene3D" id="3.40.50.1820">
    <property type="entry name" value="alpha/beta hydrolase"/>
    <property type="match status" value="1"/>
</dbReference>
<dbReference type="SUPFAM" id="SSF82171">
    <property type="entry name" value="DPP6 N-terminal domain-like"/>
    <property type="match status" value="1"/>
</dbReference>
<dbReference type="InterPro" id="IPR011042">
    <property type="entry name" value="6-blade_b-propeller_TolB-like"/>
</dbReference>
<dbReference type="InterPro" id="IPR011659">
    <property type="entry name" value="WD40"/>
</dbReference>
<comment type="similarity">
    <text evidence="1">Belongs to the peptidase S9C family.</text>
</comment>
<proteinExistence type="inferred from homology"/>
<evidence type="ECO:0000256" key="4">
    <source>
        <dbReference type="ARBA" id="ARBA00022825"/>
    </source>
</evidence>
<reference evidence="6" key="1">
    <citation type="submission" date="2022-07" db="EMBL/GenBank/DDBJ databases">
        <authorList>
            <person name="Li W.-J."/>
            <person name="Deng Q.-Q."/>
        </authorList>
    </citation>
    <scope>NUCLEOTIDE SEQUENCE</scope>
    <source>
        <strain evidence="6">SYSU M60031</strain>
    </source>
</reference>
<keyword evidence="4" id="KW-0720">Serine protease</keyword>
<dbReference type="Pfam" id="PF00326">
    <property type="entry name" value="Peptidase_S9"/>
    <property type="match status" value="1"/>
</dbReference>
<name>A0AA41X7Q7_9BACI</name>
<dbReference type="InterPro" id="IPR001375">
    <property type="entry name" value="Peptidase_S9_cat"/>
</dbReference>
<sequence>MGMRVVQAEDLYRLKSVANPQLSPDGHSFVYVVTTIDREADAYTSHLFFQELDSDESVQWTFGTGNNHTPRWSPDGSSVAFVSNRSGKNQLYVLRVNGGEARQLTFLPGGASNPVWSPDGTKLAFTTSLPPGSTVADKEEKQADQPVPLEVTQMKYKSDAAGFWNGNYAQAAMVDVANGTLTQLTDARYDVRLYSWSPDGAQLAVGANISEDQDLSFHQDVLLLDVASKELQSVTGGRGYFEHAVWSPDGTYVAMTGHERTYENATLPKLWLYDTAAGTLCCHTASWDVPVGDLMIGDFQQGAAAPAITWADDSSLYCLVTEQGSTNLYTVGLNGDIQPMYTGEQHFYGLSIHSASQTAVAAISTPTEIGDLYLLSLGDECLSAKLTAANEDFALSKPEAFTYAGAKGWEVQGWLMKPAGFEEGKKYPLVLEIHGGPHAMYGNTYMNEFQILAGKGYAVLYVNPRGSHGYGQAFVDAVRGDYGGGDYEDVMLAVDHVLANYDFIDEARLAVTGGSYGGFLTNWIVGHTNRFKAAVTQRSISNWISFYGVSDIGYYFTEWQVAADLGDVDTLWKHSPLAYVKQVETPLLILHSEKDYRCPIEQGEQLFIALKRLGKETTFIRFPEENHELSRSGRPSLRKSRLDYIVDWFDTYIQ</sequence>
<evidence type="ECO:0000256" key="2">
    <source>
        <dbReference type="ARBA" id="ARBA00022670"/>
    </source>
</evidence>
<dbReference type="FunFam" id="3.40.50.1820:FF:000028">
    <property type="entry name" value="S9 family peptidase"/>
    <property type="match status" value="1"/>
</dbReference>
<dbReference type="AlphaFoldDB" id="A0AA41X7Q7"/>
<keyword evidence="3" id="KW-0378">Hydrolase</keyword>
<protein>
    <submittedName>
        <fullName evidence="6">S9 family peptidase</fullName>
    </submittedName>
</protein>
<organism evidence="6 7">
    <name type="scientific">Ectobacillus ponti</name>
    <dbReference type="NCBI Taxonomy" id="2961894"/>
    <lineage>
        <taxon>Bacteria</taxon>
        <taxon>Bacillati</taxon>
        <taxon>Bacillota</taxon>
        <taxon>Bacilli</taxon>
        <taxon>Bacillales</taxon>
        <taxon>Bacillaceae</taxon>
        <taxon>Ectobacillus</taxon>
    </lineage>
</organism>
<dbReference type="InterPro" id="IPR029058">
    <property type="entry name" value="AB_hydrolase_fold"/>
</dbReference>